<evidence type="ECO:0000256" key="3">
    <source>
        <dbReference type="ARBA" id="ARBA00022605"/>
    </source>
</evidence>
<feature type="binding site" evidence="8">
    <location>
        <position position="89"/>
    </location>
    <ligand>
        <name>shikimate</name>
        <dbReference type="ChEBI" id="CHEBI:36208"/>
    </ligand>
</feature>
<feature type="domain" description="Shikimate dehydrogenase substrate binding N-terminal" evidence="10">
    <location>
        <begin position="9"/>
        <end position="91"/>
    </location>
</feature>
<protein>
    <recommendedName>
        <fullName evidence="2 8">Shikimate dehydrogenase (NADP(+))</fullName>
        <shortName evidence="8">SDH</shortName>
        <ecNumber evidence="2 8">1.1.1.25</ecNumber>
    </recommendedName>
</protein>
<evidence type="ECO:0000259" key="9">
    <source>
        <dbReference type="Pfam" id="PF01488"/>
    </source>
</evidence>
<dbReference type="AlphaFoldDB" id="A0A1I1L1S4"/>
<dbReference type="PANTHER" id="PTHR21089:SF1">
    <property type="entry name" value="BIFUNCTIONAL 3-DEHYDROQUINATE DEHYDRATASE_SHIKIMATE DEHYDROGENASE, CHLOROPLASTIC"/>
    <property type="match status" value="1"/>
</dbReference>
<dbReference type="STRING" id="402385.SAMN05421848_2327"/>
<keyword evidence="3 8" id="KW-0028">Amino-acid biosynthesis</keyword>
<dbReference type="Proteomes" id="UP000199046">
    <property type="component" value="Unassembled WGS sequence"/>
</dbReference>
<dbReference type="CDD" id="cd01065">
    <property type="entry name" value="NAD_bind_Shikimate_DH"/>
    <property type="match status" value="1"/>
</dbReference>
<dbReference type="InterPro" id="IPR022893">
    <property type="entry name" value="Shikimate_DH_fam"/>
</dbReference>
<comment type="similarity">
    <text evidence="8">Belongs to the shikimate dehydrogenase family.</text>
</comment>
<dbReference type="RefSeq" id="WP_090134106.1">
    <property type="nucleotide sequence ID" value="NZ_FOLY01000004.1"/>
</dbReference>
<dbReference type="GO" id="GO:0009073">
    <property type="term" value="P:aromatic amino acid family biosynthetic process"/>
    <property type="evidence" value="ECO:0007669"/>
    <property type="project" value="UniProtKB-KW"/>
</dbReference>
<accession>A0A1I1L1S4</accession>
<dbReference type="GO" id="GO:0019632">
    <property type="term" value="P:shikimate metabolic process"/>
    <property type="evidence" value="ECO:0007669"/>
    <property type="project" value="InterPro"/>
</dbReference>
<dbReference type="EMBL" id="FOLY01000004">
    <property type="protein sequence ID" value="SFC67017.1"/>
    <property type="molecule type" value="Genomic_DNA"/>
</dbReference>
<dbReference type="PANTHER" id="PTHR21089">
    <property type="entry name" value="SHIKIMATE DEHYDROGENASE"/>
    <property type="match status" value="1"/>
</dbReference>
<keyword evidence="6 8" id="KW-0057">Aromatic amino acid biosynthesis</keyword>
<dbReference type="GO" id="GO:0005829">
    <property type="term" value="C:cytosol"/>
    <property type="evidence" value="ECO:0007669"/>
    <property type="project" value="TreeGrafter"/>
</dbReference>
<evidence type="ECO:0000313" key="13">
    <source>
        <dbReference type="Proteomes" id="UP000199046"/>
    </source>
</evidence>
<dbReference type="InterPro" id="IPR041121">
    <property type="entry name" value="SDH_C"/>
</dbReference>
<dbReference type="Pfam" id="PF01488">
    <property type="entry name" value="Shikimate_DH"/>
    <property type="match status" value="1"/>
</dbReference>
<evidence type="ECO:0000259" key="11">
    <source>
        <dbReference type="Pfam" id="PF18317"/>
    </source>
</evidence>
<evidence type="ECO:0000256" key="5">
    <source>
        <dbReference type="ARBA" id="ARBA00023002"/>
    </source>
</evidence>
<dbReference type="NCBIfam" id="NF001310">
    <property type="entry name" value="PRK00258.1-2"/>
    <property type="match status" value="1"/>
</dbReference>
<feature type="binding site" evidence="8">
    <location>
        <begin position="17"/>
        <end position="19"/>
    </location>
    <ligand>
        <name>shikimate</name>
        <dbReference type="ChEBI" id="CHEBI:36208"/>
    </ligand>
</feature>
<feature type="binding site" evidence="8">
    <location>
        <position position="218"/>
    </location>
    <ligand>
        <name>shikimate</name>
        <dbReference type="ChEBI" id="CHEBI:36208"/>
    </ligand>
</feature>
<feature type="binding site" evidence="8">
    <location>
        <position position="80"/>
    </location>
    <ligand>
        <name>NADP(+)</name>
        <dbReference type="ChEBI" id="CHEBI:58349"/>
    </ligand>
</feature>
<dbReference type="SUPFAM" id="SSF53223">
    <property type="entry name" value="Aminoacid dehydrogenase-like, N-terminal domain"/>
    <property type="match status" value="1"/>
</dbReference>
<dbReference type="FunFam" id="3.40.50.720:FF:000104">
    <property type="entry name" value="Shikimate dehydrogenase (NADP(+))"/>
    <property type="match status" value="1"/>
</dbReference>
<evidence type="ECO:0000256" key="8">
    <source>
        <dbReference type="HAMAP-Rule" id="MF_00222"/>
    </source>
</evidence>
<feature type="binding site" evidence="8">
    <location>
        <position position="246"/>
    </location>
    <ligand>
        <name>shikimate</name>
        <dbReference type="ChEBI" id="CHEBI:36208"/>
    </ligand>
</feature>
<feature type="binding site" evidence="8">
    <location>
        <begin position="129"/>
        <end position="133"/>
    </location>
    <ligand>
        <name>NADP(+)</name>
        <dbReference type="ChEBI" id="CHEBI:58349"/>
    </ligand>
</feature>
<feature type="domain" description="SDH C-terminal" evidence="11">
    <location>
        <begin position="239"/>
        <end position="269"/>
    </location>
</feature>
<dbReference type="EC" id="1.1.1.25" evidence="2 8"/>
<evidence type="ECO:0000313" key="12">
    <source>
        <dbReference type="EMBL" id="SFC67017.1"/>
    </source>
</evidence>
<dbReference type="Pfam" id="PF08501">
    <property type="entry name" value="Shikimate_dh_N"/>
    <property type="match status" value="1"/>
</dbReference>
<dbReference type="NCBIfam" id="TIGR00507">
    <property type="entry name" value="aroE"/>
    <property type="match status" value="1"/>
</dbReference>
<feature type="binding site" evidence="8">
    <location>
        <position position="64"/>
    </location>
    <ligand>
        <name>shikimate</name>
        <dbReference type="ChEBI" id="CHEBI:36208"/>
    </ligand>
</feature>
<feature type="binding site" evidence="8">
    <location>
        <begin position="153"/>
        <end position="158"/>
    </location>
    <ligand>
        <name>NADP(+)</name>
        <dbReference type="ChEBI" id="CHEBI:58349"/>
    </ligand>
</feature>
<dbReference type="Gene3D" id="3.40.50.720">
    <property type="entry name" value="NAD(P)-binding Rossmann-like Domain"/>
    <property type="match status" value="1"/>
</dbReference>
<dbReference type="SUPFAM" id="SSF51735">
    <property type="entry name" value="NAD(P)-binding Rossmann-fold domains"/>
    <property type="match status" value="1"/>
</dbReference>
<comment type="pathway">
    <text evidence="1 8">Metabolic intermediate biosynthesis; chorismate biosynthesis; chorismate from D-erythrose 4-phosphate and phosphoenolpyruvate: step 4/7.</text>
</comment>
<evidence type="ECO:0000256" key="1">
    <source>
        <dbReference type="ARBA" id="ARBA00004871"/>
    </source>
</evidence>
<reference evidence="13" key="1">
    <citation type="submission" date="2016-10" db="EMBL/GenBank/DDBJ databases">
        <authorList>
            <person name="Varghese N."/>
            <person name="Submissions S."/>
        </authorList>
    </citation>
    <scope>NUCLEOTIDE SEQUENCE [LARGE SCALE GENOMIC DNA]</scope>
    <source>
        <strain evidence="13">DSM 23439</strain>
    </source>
</reference>
<dbReference type="GO" id="GO:0004764">
    <property type="term" value="F:shikimate 3-dehydrogenase (NADP+) activity"/>
    <property type="evidence" value="ECO:0007669"/>
    <property type="project" value="UniProtKB-UniRule"/>
</dbReference>
<dbReference type="OrthoDB" id="9776868at2"/>
<comment type="catalytic activity">
    <reaction evidence="7 8">
        <text>shikimate + NADP(+) = 3-dehydroshikimate + NADPH + H(+)</text>
        <dbReference type="Rhea" id="RHEA:17737"/>
        <dbReference type="ChEBI" id="CHEBI:15378"/>
        <dbReference type="ChEBI" id="CHEBI:16630"/>
        <dbReference type="ChEBI" id="CHEBI:36208"/>
        <dbReference type="ChEBI" id="CHEBI:57783"/>
        <dbReference type="ChEBI" id="CHEBI:58349"/>
        <dbReference type="EC" id="1.1.1.25"/>
    </reaction>
</comment>
<dbReference type="InterPro" id="IPR046346">
    <property type="entry name" value="Aminoacid_DH-like_N_sf"/>
</dbReference>
<evidence type="ECO:0000256" key="6">
    <source>
        <dbReference type="ARBA" id="ARBA00023141"/>
    </source>
</evidence>
<comment type="subunit">
    <text evidence="8">Homodimer.</text>
</comment>
<dbReference type="GO" id="GO:0008652">
    <property type="term" value="P:amino acid biosynthetic process"/>
    <property type="evidence" value="ECO:0007669"/>
    <property type="project" value="UniProtKB-KW"/>
</dbReference>
<keyword evidence="4 8" id="KW-0521">NADP</keyword>
<sequence length="273" mass="28768">MSDVPLYAVFGNPIAHSRSPQIHSGFAEQLGDAVRYDARLAPVDDFQGGWRAFVSEGGRGANVTVPFKQQAAVLADQLSDRARQAGAVNTLMVGDSGEVIGDNTDGAGLLLDLKRLEAPLADARILVLGAGGAVRGVLGPLLATGPSELVVANRTVEKATALAELFDAMGHIRGCGFEAIEGTFDLVINATSASLAGALPPLPEILFNEGALAYDMMYGATPTVFLQWAQRHGVRCVDGLGMLVGQAAESWYLWRGTRPDTTPVLEALRADLR</sequence>
<feature type="active site" description="Proton acceptor" evidence="8">
    <location>
        <position position="68"/>
    </location>
</feature>
<dbReference type="InterPro" id="IPR013708">
    <property type="entry name" value="Shikimate_DH-bd_N"/>
</dbReference>
<dbReference type="InterPro" id="IPR011342">
    <property type="entry name" value="Shikimate_DH"/>
</dbReference>
<keyword evidence="13" id="KW-1185">Reference proteome</keyword>
<keyword evidence="5 8" id="KW-0560">Oxidoreductase</keyword>
<dbReference type="HAMAP" id="MF_00222">
    <property type="entry name" value="Shikimate_DH_AroE"/>
    <property type="match status" value="1"/>
</dbReference>
<proteinExistence type="inferred from homology"/>
<evidence type="ECO:0000256" key="7">
    <source>
        <dbReference type="ARBA" id="ARBA00049442"/>
    </source>
</evidence>
<gene>
    <name evidence="8" type="primary">aroE</name>
    <name evidence="12" type="ORF">SAMN05421848_2327</name>
</gene>
<comment type="function">
    <text evidence="8">Involved in the biosynthesis of the chorismate, which leads to the biosynthesis of aromatic amino acids. Catalyzes the reversible NADPH linked reduction of 3-dehydroshikimate (DHSA) to yield shikimate (SA).</text>
</comment>
<name>A0A1I1L1S4_9GAMM</name>
<dbReference type="Pfam" id="PF18317">
    <property type="entry name" value="SDH_C"/>
    <property type="match status" value="1"/>
</dbReference>
<dbReference type="GO" id="GO:0050661">
    <property type="term" value="F:NADP binding"/>
    <property type="evidence" value="ECO:0007669"/>
    <property type="project" value="InterPro"/>
</dbReference>
<evidence type="ECO:0000256" key="4">
    <source>
        <dbReference type="ARBA" id="ARBA00022857"/>
    </source>
</evidence>
<dbReference type="InterPro" id="IPR036291">
    <property type="entry name" value="NAD(P)-bd_dom_sf"/>
</dbReference>
<evidence type="ECO:0000259" key="10">
    <source>
        <dbReference type="Pfam" id="PF08501"/>
    </source>
</evidence>
<feature type="domain" description="Quinate/shikimate 5-dehydrogenase/glutamyl-tRNA reductase" evidence="9">
    <location>
        <begin position="119"/>
        <end position="194"/>
    </location>
</feature>
<feature type="binding site" evidence="8">
    <location>
        <position position="105"/>
    </location>
    <ligand>
        <name>shikimate</name>
        <dbReference type="ChEBI" id="CHEBI:36208"/>
    </ligand>
</feature>
<dbReference type="Gene3D" id="3.40.50.10860">
    <property type="entry name" value="Leucine Dehydrogenase, chain A, domain 1"/>
    <property type="match status" value="1"/>
</dbReference>
<organism evidence="12 13">
    <name type="scientific">Kushneria avicenniae</name>
    <dbReference type="NCBI Taxonomy" id="402385"/>
    <lineage>
        <taxon>Bacteria</taxon>
        <taxon>Pseudomonadati</taxon>
        <taxon>Pseudomonadota</taxon>
        <taxon>Gammaproteobacteria</taxon>
        <taxon>Oceanospirillales</taxon>
        <taxon>Halomonadaceae</taxon>
        <taxon>Kushneria</taxon>
    </lineage>
</organism>
<dbReference type="FunFam" id="3.40.50.10860:FF:000006">
    <property type="entry name" value="Shikimate dehydrogenase (NADP(+))"/>
    <property type="match status" value="1"/>
</dbReference>
<dbReference type="InterPro" id="IPR006151">
    <property type="entry name" value="Shikm_DH/Glu-tRNA_Rdtase"/>
</dbReference>
<dbReference type="GO" id="GO:0009423">
    <property type="term" value="P:chorismate biosynthetic process"/>
    <property type="evidence" value="ECO:0007669"/>
    <property type="project" value="UniProtKB-UniRule"/>
</dbReference>
<evidence type="ECO:0000256" key="2">
    <source>
        <dbReference type="ARBA" id="ARBA00012962"/>
    </source>
</evidence>
<dbReference type="UniPathway" id="UPA00053">
    <property type="reaction ID" value="UER00087"/>
</dbReference>
<feature type="binding site" evidence="8">
    <location>
        <position position="239"/>
    </location>
    <ligand>
        <name>NADP(+)</name>
        <dbReference type="ChEBI" id="CHEBI:58349"/>
    </ligand>
</feature>
<feature type="binding site" evidence="8">
    <location>
        <position position="216"/>
    </location>
    <ligand>
        <name>NADP(+)</name>
        <dbReference type="ChEBI" id="CHEBI:58349"/>
    </ligand>
</feature>